<dbReference type="PANTHER" id="PTHR46029:SF1">
    <property type="entry name" value="C-TERMINAL BINDING PROTEIN-LIKE"/>
    <property type="match status" value="1"/>
</dbReference>
<dbReference type="Gene3D" id="3.40.50.720">
    <property type="entry name" value="NAD(P)-binding Rossmann-like Domain"/>
    <property type="match status" value="1"/>
</dbReference>
<protein>
    <recommendedName>
        <fullName evidence="4">D-isomer specific 2-hydroxyacid dehydrogenase NAD-binding domain-containing protein</fullName>
    </recommendedName>
</protein>
<evidence type="ECO:0000256" key="2">
    <source>
        <dbReference type="SAM" id="MobiDB-lite"/>
    </source>
</evidence>
<gene>
    <name evidence="5" type="ORF">GOODEAATRI_000898</name>
</gene>
<evidence type="ECO:0000313" key="5">
    <source>
        <dbReference type="EMBL" id="MEQ2183722.1"/>
    </source>
</evidence>
<keyword evidence="6" id="KW-1185">Reference proteome</keyword>
<feature type="compositionally biased region" description="Basic and acidic residues" evidence="2">
    <location>
        <begin position="141"/>
        <end position="151"/>
    </location>
</feature>
<dbReference type="InterPro" id="IPR029753">
    <property type="entry name" value="D-isomer_DH_CS"/>
</dbReference>
<evidence type="ECO:0000256" key="1">
    <source>
        <dbReference type="ARBA" id="ARBA00023002"/>
    </source>
</evidence>
<evidence type="ECO:0000313" key="6">
    <source>
        <dbReference type="Proteomes" id="UP001476798"/>
    </source>
</evidence>
<dbReference type="PANTHER" id="PTHR46029">
    <property type="entry name" value="C-TERMINAL-BINDING PROTEIN"/>
    <property type="match status" value="1"/>
</dbReference>
<sequence>MAGCAGDCLIMLLLLQMRQGAFLVNTSRGGLVDEKALAQGLKEGRIRRIPDSLKNCVNKEYLMAASQWPSMEAATVHQEHNGVSYRFPPGLIGVAAAAAAVGSLPGAGAGVESLVSGTLAHGIAPVSHPPHAPSPGQPTKAEADRDIPSDQ</sequence>
<accession>A0ABV0PJP9</accession>
<dbReference type="InterPro" id="IPR006140">
    <property type="entry name" value="D-isomer_DH_NAD-bd"/>
</dbReference>
<name>A0ABV0PJP9_9TELE</name>
<feature type="region of interest" description="Disordered" evidence="2">
    <location>
        <begin position="122"/>
        <end position="151"/>
    </location>
</feature>
<dbReference type="InterPro" id="IPR051638">
    <property type="entry name" value="CTBP_dehydrogenase"/>
</dbReference>
<evidence type="ECO:0000256" key="3">
    <source>
        <dbReference type="SAM" id="SignalP"/>
    </source>
</evidence>
<proteinExistence type="predicted"/>
<keyword evidence="1" id="KW-0560">Oxidoreductase</keyword>
<feature type="domain" description="D-isomer specific 2-hydroxyacid dehydrogenase NAD-binding" evidence="4">
    <location>
        <begin position="14"/>
        <end position="48"/>
    </location>
</feature>
<comment type="caution">
    <text evidence="5">The sequence shown here is derived from an EMBL/GenBank/DDBJ whole genome shotgun (WGS) entry which is preliminary data.</text>
</comment>
<dbReference type="Proteomes" id="UP001476798">
    <property type="component" value="Unassembled WGS sequence"/>
</dbReference>
<dbReference type="EMBL" id="JAHRIO010079990">
    <property type="protein sequence ID" value="MEQ2183722.1"/>
    <property type="molecule type" value="Genomic_DNA"/>
</dbReference>
<dbReference type="Pfam" id="PF02826">
    <property type="entry name" value="2-Hacid_dh_C"/>
    <property type="match status" value="1"/>
</dbReference>
<feature type="compositionally biased region" description="Pro residues" evidence="2">
    <location>
        <begin position="127"/>
        <end position="136"/>
    </location>
</feature>
<feature type="signal peptide" evidence="3">
    <location>
        <begin position="1"/>
        <end position="23"/>
    </location>
</feature>
<organism evidence="5 6">
    <name type="scientific">Goodea atripinnis</name>
    <dbReference type="NCBI Taxonomy" id="208336"/>
    <lineage>
        <taxon>Eukaryota</taxon>
        <taxon>Metazoa</taxon>
        <taxon>Chordata</taxon>
        <taxon>Craniata</taxon>
        <taxon>Vertebrata</taxon>
        <taxon>Euteleostomi</taxon>
        <taxon>Actinopterygii</taxon>
        <taxon>Neopterygii</taxon>
        <taxon>Teleostei</taxon>
        <taxon>Neoteleostei</taxon>
        <taxon>Acanthomorphata</taxon>
        <taxon>Ovalentaria</taxon>
        <taxon>Atherinomorphae</taxon>
        <taxon>Cyprinodontiformes</taxon>
        <taxon>Goodeidae</taxon>
        <taxon>Goodea</taxon>
    </lineage>
</organism>
<dbReference type="SUPFAM" id="SSF51735">
    <property type="entry name" value="NAD(P)-binding Rossmann-fold domains"/>
    <property type="match status" value="1"/>
</dbReference>
<keyword evidence="3" id="KW-0732">Signal</keyword>
<dbReference type="InterPro" id="IPR036291">
    <property type="entry name" value="NAD(P)-bd_dom_sf"/>
</dbReference>
<reference evidence="5 6" key="1">
    <citation type="submission" date="2021-06" db="EMBL/GenBank/DDBJ databases">
        <authorList>
            <person name="Palmer J.M."/>
        </authorList>
    </citation>
    <scope>NUCLEOTIDE SEQUENCE [LARGE SCALE GENOMIC DNA]</scope>
    <source>
        <strain evidence="5 6">GA_2019</strain>
        <tissue evidence="5">Muscle</tissue>
    </source>
</reference>
<evidence type="ECO:0000259" key="4">
    <source>
        <dbReference type="Pfam" id="PF02826"/>
    </source>
</evidence>
<dbReference type="PROSITE" id="PS00671">
    <property type="entry name" value="D_2_HYDROXYACID_DH_3"/>
    <property type="match status" value="1"/>
</dbReference>
<feature type="chain" id="PRO_5045767218" description="D-isomer specific 2-hydroxyacid dehydrogenase NAD-binding domain-containing protein" evidence="3">
    <location>
        <begin position="24"/>
        <end position="151"/>
    </location>
</feature>